<dbReference type="EMBL" id="JAGMUV010000001">
    <property type="protein sequence ID" value="KAH7176406.1"/>
    <property type="molecule type" value="Genomic_DNA"/>
</dbReference>
<dbReference type="Gene3D" id="3.30.420.10">
    <property type="entry name" value="Ribonuclease H-like superfamily/Ribonuclease H"/>
    <property type="match status" value="1"/>
</dbReference>
<dbReference type="PANTHER" id="PTHR43040:SF1">
    <property type="entry name" value="RIBONUCLEASE D"/>
    <property type="match status" value="1"/>
</dbReference>
<protein>
    <submittedName>
        <fullName evidence="1">Uncharacterized protein</fullName>
    </submittedName>
</protein>
<organism evidence="1 2">
    <name type="scientific">Dactylonectria macrodidyma</name>
    <dbReference type="NCBI Taxonomy" id="307937"/>
    <lineage>
        <taxon>Eukaryota</taxon>
        <taxon>Fungi</taxon>
        <taxon>Dikarya</taxon>
        <taxon>Ascomycota</taxon>
        <taxon>Pezizomycotina</taxon>
        <taxon>Sordariomycetes</taxon>
        <taxon>Hypocreomycetidae</taxon>
        <taxon>Hypocreales</taxon>
        <taxon>Nectriaceae</taxon>
        <taxon>Dactylonectria</taxon>
    </lineage>
</organism>
<keyword evidence="2" id="KW-1185">Reference proteome</keyword>
<accession>A0A9P9FW44</accession>
<evidence type="ECO:0000313" key="1">
    <source>
        <dbReference type="EMBL" id="KAH7176406.1"/>
    </source>
</evidence>
<dbReference type="PANTHER" id="PTHR43040">
    <property type="entry name" value="RIBONUCLEASE D"/>
    <property type="match status" value="1"/>
</dbReference>
<proteinExistence type="predicted"/>
<gene>
    <name evidence="1" type="ORF">EDB81DRAFT_751773</name>
</gene>
<reference evidence="1" key="1">
    <citation type="journal article" date="2021" name="Nat. Commun.">
        <title>Genetic determinants of endophytism in the Arabidopsis root mycobiome.</title>
        <authorList>
            <person name="Mesny F."/>
            <person name="Miyauchi S."/>
            <person name="Thiergart T."/>
            <person name="Pickel B."/>
            <person name="Atanasova L."/>
            <person name="Karlsson M."/>
            <person name="Huettel B."/>
            <person name="Barry K.W."/>
            <person name="Haridas S."/>
            <person name="Chen C."/>
            <person name="Bauer D."/>
            <person name="Andreopoulos W."/>
            <person name="Pangilinan J."/>
            <person name="LaButti K."/>
            <person name="Riley R."/>
            <person name="Lipzen A."/>
            <person name="Clum A."/>
            <person name="Drula E."/>
            <person name="Henrissat B."/>
            <person name="Kohler A."/>
            <person name="Grigoriev I.V."/>
            <person name="Martin F.M."/>
            <person name="Hacquard S."/>
        </authorList>
    </citation>
    <scope>NUCLEOTIDE SEQUENCE</scope>
    <source>
        <strain evidence="1">MPI-CAGE-AT-0147</strain>
    </source>
</reference>
<name>A0A9P9FW44_9HYPO</name>
<dbReference type="AlphaFoldDB" id="A0A9P9FW44"/>
<dbReference type="GO" id="GO:0003676">
    <property type="term" value="F:nucleic acid binding"/>
    <property type="evidence" value="ECO:0007669"/>
    <property type="project" value="InterPro"/>
</dbReference>
<dbReference type="InterPro" id="IPR036397">
    <property type="entry name" value="RNaseH_sf"/>
</dbReference>
<evidence type="ECO:0000313" key="2">
    <source>
        <dbReference type="Proteomes" id="UP000738349"/>
    </source>
</evidence>
<sequence length="169" mass="20146">MSEAITSNTATHQGGFFCRSLRKHDMLKCEAREKLNDDKRVCSHVPDAIHLLKLSDIRRSMHILWTSMYFRQEHSRPRQWMDGPTLKSILESPTIPEVFYDVRKDSDALYSHFDIRLRGIKHLPQLREVFWRRLNKAWRNEVEDETEKRVLESQSELYDPHLESKKLSP</sequence>
<dbReference type="Proteomes" id="UP000738349">
    <property type="component" value="Unassembled WGS sequence"/>
</dbReference>
<dbReference type="OrthoDB" id="26838at2759"/>
<comment type="caution">
    <text evidence="1">The sequence shown here is derived from an EMBL/GenBank/DDBJ whole genome shotgun (WGS) entry which is preliminary data.</text>
</comment>